<sequence>MVKAKGCWKSNTFQLYLLKHAQLLAIHMQKHLSLHEEFIRYTMPTTDSSCFLKALCAFAQPLMLLHFT</sequence>
<reference evidence="2" key="2">
    <citation type="submission" date="2015-01" db="EMBL/GenBank/DDBJ databases">
        <title>Evolutionary Origins and Diversification of the Mycorrhizal Mutualists.</title>
        <authorList>
            <consortium name="DOE Joint Genome Institute"/>
            <consortium name="Mycorrhizal Genomics Consortium"/>
            <person name="Kohler A."/>
            <person name="Kuo A."/>
            <person name="Nagy L.G."/>
            <person name="Floudas D."/>
            <person name="Copeland A."/>
            <person name="Barry K.W."/>
            <person name="Cichocki N."/>
            <person name="Veneault-Fourrey C."/>
            <person name="LaButti K."/>
            <person name="Lindquist E.A."/>
            <person name="Lipzen A."/>
            <person name="Lundell T."/>
            <person name="Morin E."/>
            <person name="Murat C."/>
            <person name="Riley R."/>
            <person name="Ohm R."/>
            <person name="Sun H."/>
            <person name="Tunlid A."/>
            <person name="Henrissat B."/>
            <person name="Grigoriev I.V."/>
            <person name="Hibbett D.S."/>
            <person name="Martin F."/>
        </authorList>
    </citation>
    <scope>NUCLEOTIDE SEQUENCE [LARGE SCALE GENOMIC DNA]</scope>
    <source>
        <strain evidence="2">Ve08.2h10</strain>
    </source>
</reference>
<accession>A0A0D0D3M1</accession>
<dbReference type="OrthoDB" id="2678913at2759"/>
<protein>
    <submittedName>
        <fullName evidence="1">Uncharacterized protein</fullName>
    </submittedName>
</protein>
<name>A0A0D0D3M1_9AGAM</name>
<dbReference type="AlphaFoldDB" id="A0A0D0D3M1"/>
<evidence type="ECO:0000313" key="1">
    <source>
        <dbReference type="EMBL" id="KIK74539.1"/>
    </source>
</evidence>
<keyword evidence="2" id="KW-1185">Reference proteome</keyword>
<reference evidence="1 2" key="1">
    <citation type="submission" date="2014-04" db="EMBL/GenBank/DDBJ databases">
        <authorList>
            <consortium name="DOE Joint Genome Institute"/>
            <person name="Kuo A."/>
            <person name="Kohler A."/>
            <person name="Jargeat P."/>
            <person name="Nagy L.G."/>
            <person name="Floudas D."/>
            <person name="Copeland A."/>
            <person name="Barry K.W."/>
            <person name="Cichocki N."/>
            <person name="Veneault-Fourrey C."/>
            <person name="LaButti K."/>
            <person name="Lindquist E.A."/>
            <person name="Lipzen A."/>
            <person name="Lundell T."/>
            <person name="Morin E."/>
            <person name="Murat C."/>
            <person name="Sun H."/>
            <person name="Tunlid A."/>
            <person name="Henrissat B."/>
            <person name="Grigoriev I.V."/>
            <person name="Hibbett D.S."/>
            <person name="Martin F."/>
            <person name="Nordberg H.P."/>
            <person name="Cantor M.N."/>
            <person name="Hua S.X."/>
        </authorList>
    </citation>
    <scope>NUCLEOTIDE SEQUENCE [LARGE SCALE GENOMIC DNA]</scope>
    <source>
        <strain evidence="1 2">Ve08.2h10</strain>
    </source>
</reference>
<evidence type="ECO:0000313" key="2">
    <source>
        <dbReference type="Proteomes" id="UP000054538"/>
    </source>
</evidence>
<gene>
    <name evidence="1" type="ORF">PAXRUDRAFT_19774</name>
</gene>
<dbReference type="EMBL" id="KN828772">
    <property type="protein sequence ID" value="KIK74539.1"/>
    <property type="molecule type" value="Genomic_DNA"/>
</dbReference>
<organism evidence="1 2">
    <name type="scientific">Paxillus rubicundulus Ve08.2h10</name>
    <dbReference type="NCBI Taxonomy" id="930991"/>
    <lineage>
        <taxon>Eukaryota</taxon>
        <taxon>Fungi</taxon>
        <taxon>Dikarya</taxon>
        <taxon>Basidiomycota</taxon>
        <taxon>Agaricomycotina</taxon>
        <taxon>Agaricomycetes</taxon>
        <taxon>Agaricomycetidae</taxon>
        <taxon>Boletales</taxon>
        <taxon>Paxilineae</taxon>
        <taxon>Paxillaceae</taxon>
        <taxon>Paxillus</taxon>
    </lineage>
</organism>
<dbReference type="HOGENOM" id="CLU_2794686_0_0_1"/>
<dbReference type="Proteomes" id="UP000054538">
    <property type="component" value="Unassembled WGS sequence"/>
</dbReference>
<dbReference type="InParanoid" id="A0A0D0D3M1"/>
<proteinExistence type="predicted"/>